<dbReference type="GO" id="GO:0016491">
    <property type="term" value="F:oxidoreductase activity"/>
    <property type="evidence" value="ECO:0007669"/>
    <property type="project" value="UniProtKB-KW"/>
</dbReference>
<dbReference type="InterPro" id="IPR036683">
    <property type="entry name" value="CO_DH_flav_C_dom_sf"/>
</dbReference>
<name>A0A971RZH0_9BACT</name>
<dbReference type="InterPro" id="IPR016166">
    <property type="entry name" value="FAD-bd_PCMH"/>
</dbReference>
<dbReference type="InterPro" id="IPR036318">
    <property type="entry name" value="FAD-bd_PCMH-like_sf"/>
</dbReference>
<dbReference type="Gene3D" id="3.30.43.10">
    <property type="entry name" value="Uridine Diphospho-n-acetylenolpyruvylglucosamine Reductase, domain 2"/>
    <property type="match status" value="1"/>
</dbReference>
<dbReference type="InterPro" id="IPR005107">
    <property type="entry name" value="CO_DH_flav_C"/>
</dbReference>
<evidence type="ECO:0000259" key="4">
    <source>
        <dbReference type="PROSITE" id="PS51387"/>
    </source>
</evidence>
<accession>A0A971RZH0</accession>
<evidence type="ECO:0000256" key="3">
    <source>
        <dbReference type="ARBA" id="ARBA00023002"/>
    </source>
</evidence>
<feature type="domain" description="FAD-binding PCMH-type" evidence="4">
    <location>
        <begin position="1"/>
        <end position="171"/>
    </location>
</feature>
<dbReference type="Gene3D" id="3.30.465.10">
    <property type="match status" value="1"/>
</dbReference>
<dbReference type="PANTHER" id="PTHR42659">
    <property type="entry name" value="XANTHINE DEHYDROGENASE SUBUNIT C-RELATED"/>
    <property type="match status" value="1"/>
</dbReference>
<dbReference type="Pfam" id="PF03450">
    <property type="entry name" value="CO_deh_flav_C"/>
    <property type="match status" value="1"/>
</dbReference>
<sequence>MNVLLPSTTEDLWRILGDDPDAVVCAGGTDILVKVRAGMIRPTSLVCLERLDDFRGIRDEGNAISIGACTTHTEILGNPTITAFLPILQKAVHVLGSPPIRNMATLGGNICTASPAGDTLPALSVLGTELELRSQSGVRRMPIDQFVIGPGKTALREGEVLTSVRVRKPEGEYIHHFEKVGQRQAMSISIASLAALVKVDSTDRIENISLAWGSVGPTVIRSKEIEASLIGTKLSVENIKQVFPLVDRALSPISDVRASSDYRRRVSANLLLRLAGYRGYRE</sequence>
<dbReference type="Proteomes" id="UP000777265">
    <property type="component" value="Unassembled WGS sequence"/>
</dbReference>
<dbReference type="PROSITE" id="PS51387">
    <property type="entry name" value="FAD_PCMH"/>
    <property type="match status" value="1"/>
</dbReference>
<protein>
    <submittedName>
        <fullName evidence="5">Xanthine dehydrogenase family protein subunit M</fullName>
    </submittedName>
</protein>
<dbReference type="AlphaFoldDB" id="A0A971RZH0"/>
<keyword evidence="3" id="KW-0560">Oxidoreductase</keyword>
<evidence type="ECO:0000313" key="6">
    <source>
        <dbReference type="Proteomes" id="UP000777265"/>
    </source>
</evidence>
<dbReference type="InterPro" id="IPR002346">
    <property type="entry name" value="Mopterin_DH_FAD-bd"/>
</dbReference>
<dbReference type="SUPFAM" id="SSF56176">
    <property type="entry name" value="FAD-binding/transporter-associated domain-like"/>
    <property type="match status" value="1"/>
</dbReference>
<keyword evidence="1" id="KW-0285">Flavoprotein</keyword>
<dbReference type="Gene3D" id="3.30.390.50">
    <property type="entry name" value="CO dehydrogenase flavoprotein, C-terminal domain"/>
    <property type="match status" value="1"/>
</dbReference>
<evidence type="ECO:0000256" key="1">
    <source>
        <dbReference type="ARBA" id="ARBA00022630"/>
    </source>
</evidence>
<dbReference type="Pfam" id="PF00941">
    <property type="entry name" value="FAD_binding_5"/>
    <property type="match status" value="1"/>
</dbReference>
<proteinExistence type="predicted"/>
<comment type="caution">
    <text evidence="5">The sequence shown here is derived from an EMBL/GenBank/DDBJ whole genome shotgun (WGS) entry which is preliminary data.</text>
</comment>
<dbReference type="GO" id="GO:0071949">
    <property type="term" value="F:FAD binding"/>
    <property type="evidence" value="ECO:0007669"/>
    <property type="project" value="InterPro"/>
</dbReference>
<dbReference type="SMART" id="SM01092">
    <property type="entry name" value="CO_deh_flav_C"/>
    <property type="match status" value="1"/>
</dbReference>
<evidence type="ECO:0000313" key="5">
    <source>
        <dbReference type="EMBL" id="NLW33931.1"/>
    </source>
</evidence>
<dbReference type="EMBL" id="JAAYEE010000008">
    <property type="protein sequence ID" value="NLW33931.1"/>
    <property type="molecule type" value="Genomic_DNA"/>
</dbReference>
<dbReference type="SUPFAM" id="SSF55447">
    <property type="entry name" value="CO dehydrogenase flavoprotein C-terminal domain-like"/>
    <property type="match status" value="1"/>
</dbReference>
<dbReference type="InterPro" id="IPR051312">
    <property type="entry name" value="Diverse_Substr_Oxidored"/>
</dbReference>
<organism evidence="5 6">
    <name type="scientific">Syntrophorhabdus aromaticivorans</name>
    <dbReference type="NCBI Taxonomy" id="328301"/>
    <lineage>
        <taxon>Bacteria</taxon>
        <taxon>Pseudomonadati</taxon>
        <taxon>Thermodesulfobacteriota</taxon>
        <taxon>Syntrophorhabdia</taxon>
        <taxon>Syntrophorhabdales</taxon>
        <taxon>Syntrophorhabdaceae</taxon>
        <taxon>Syntrophorhabdus</taxon>
    </lineage>
</organism>
<evidence type="ECO:0000256" key="2">
    <source>
        <dbReference type="ARBA" id="ARBA00022827"/>
    </source>
</evidence>
<dbReference type="InterPro" id="IPR016167">
    <property type="entry name" value="FAD-bd_PCMH_sub1"/>
</dbReference>
<keyword evidence="2" id="KW-0274">FAD</keyword>
<reference evidence="5" key="1">
    <citation type="journal article" date="2020" name="Biotechnol. Biofuels">
        <title>New insights from the biogas microbiome by comprehensive genome-resolved metagenomics of nearly 1600 species originating from multiple anaerobic digesters.</title>
        <authorList>
            <person name="Campanaro S."/>
            <person name="Treu L."/>
            <person name="Rodriguez-R L.M."/>
            <person name="Kovalovszki A."/>
            <person name="Ziels R.M."/>
            <person name="Maus I."/>
            <person name="Zhu X."/>
            <person name="Kougias P.G."/>
            <person name="Basile A."/>
            <person name="Luo G."/>
            <person name="Schluter A."/>
            <person name="Konstantinidis K.T."/>
            <person name="Angelidaki I."/>
        </authorList>
    </citation>
    <scope>NUCLEOTIDE SEQUENCE</scope>
    <source>
        <strain evidence="5">AS06rmzACSIP_7</strain>
    </source>
</reference>
<dbReference type="InterPro" id="IPR016169">
    <property type="entry name" value="FAD-bd_PCMH_sub2"/>
</dbReference>
<reference evidence="5" key="2">
    <citation type="submission" date="2020-01" db="EMBL/GenBank/DDBJ databases">
        <authorList>
            <person name="Campanaro S."/>
        </authorList>
    </citation>
    <scope>NUCLEOTIDE SEQUENCE</scope>
    <source>
        <strain evidence="5">AS06rmzACSIP_7</strain>
    </source>
</reference>
<dbReference type="PANTHER" id="PTHR42659:SF2">
    <property type="entry name" value="XANTHINE DEHYDROGENASE SUBUNIT C-RELATED"/>
    <property type="match status" value="1"/>
</dbReference>
<gene>
    <name evidence="5" type="ORF">GXY80_00415</name>
</gene>